<proteinExistence type="predicted"/>
<name>A0A6C0JU16_9ZZZZ</name>
<evidence type="ECO:0000256" key="1">
    <source>
        <dbReference type="SAM" id="MobiDB-lite"/>
    </source>
</evidence>
<reference evidence="2" key="1">
    <citation type="journal article" date="2020" name="Nature">
        <title>Giant virus diversity and host interactions through global metagenomics.</title>
        <authorList>
            <person name="Schulz F."/>
            <person name="Roux S."/>
            <person name="Paez-Espino D."/>
            <person name="Jungbluth S."/>
            <person name="Walsh D.A."/>
            <person name="Denef V.J."/>
            <person name="McMahon K.D."/>
            <person name="Konstantinidis K.T."/>
            <person name="Eloe-Fadrosh E.A."/>
            <person name="Kyrpides N.C."/>
            <person name="Woyke T."/>
        </authorList>
    </citation>
    <scope>NUCLEOTIDE SEQUENCE</scope>
    <source>
        <strain evidence="2">GVMAG-S-1040241-154</strain>
    </source>
</reference>
<dbReference type="AlphaFoldDB" id="A0A6C0JU16"/>
<dbReference type="EMBL" id="MN740684">
    <property type="protein sequence ID" value="QHU07398.1"/>
    <property type="molecule type" value="Genomic_DNA"/>
</dbReference>
<protein>
    <submittedName>
        <fullName evidence="2">Uncharacterized protein</fullName>
    </submittedName>
</protein>
<organism evidence="2">
    <name type="scientific">viral metagenome</name>
    <dbReference type="NCBI Taxonomy" id="1070528"/>
    <lineage>
        <taxon>unclassified sequences</taxon>
        <taxon>metagenomes</taxon>
        <taxon>organismal metagenomes</taxon>
    </lineage>
</organism>
<evidence type="ECO:0000313" key="2">
    <source>
        <dbReference type="EMBL" id="QHU07398.1"/>
    </source>
</evidence>
<feature type="compositionally biased region" description="Acidic residues" evidence="1">
    <location>
        <begin position="93"/>
        <end position="108"/>
    </location>
</feature>
<feature type="region of interest" description="Disordered" evidence="1">
    <location>
        <begin position="72"/>
        <end position="108"/>
    </location>
</feature>
<sequence>MDEIKNQVPDNISDDTILDYYLKNNSNVVSTIMALWDLKEDVKELTSEQKKWKEIRETCDLFDNEMYNTIRNPPKADCDPPKADCDPPKADCDPIETDDDNIEADIKG</sequence>
<feature type="compositionally biased region" description="Basic and acidic residues" evidence="1">
    <location>
        <begin position="74"/>
        <end position="92"/>
    </location>
</feature>
<accession>A0A6C0JU16</accession>